<dbReference type="Proteomes" id="UP000603369">
    <property type="component" value="Unassembled WGS sequence"/>
</dbReference>
<dbReference type="Pfam" id="PF13482">
    <property type="entry name" value="RNase_H_2"/>
    <property type="match status" value="1"/>
</dbReference>
<accession>A0A8I1L9U1</accession>
<evidence type="ECO:0000313" key="2">
    <source>
        <dbReference type="EMBL" id="MBK3429053.1"/>
    </source>
</evidence>
<gene>
    <name evidence="2" type="ORF">JDP02_11135</name>
</gene>
<dbReference type="EMBL" id="JAEHFL010000021">
    <property type="protein sequence ID" value="MBK3429053.1"/>
    <property type="molecule type" value="Genomic_DNA"/>
</dbReference>
<proteinExistence type="predicted"/>
<comment type="caution">
    <text evidence="2">The sequence shown here is derived from an EMBL/GenBank/DDBJ whole genome shotgun (WGS) entry which is preliminary data.</text>
</comment>
<dbReference type="NCBIfam" id="TIGR03491">
    <property type="entry name" value="TM0106 family RecB-like putative nuclease"/>
    <property type="match status" value="1"/>
</dbReference>
<protein>
    <submittedName>
        <fullName evidence="2">TM0106 family RecB-like putative nuclease</fullName>
    </submittedName>
</protein>
<dbReference type="InterPro" id="IPR019993">
    <property type="entry name" value="RecB_nuclease_TM0106_put"/>
</dbReference>
<evidence type="ECO:0000313" key="3">
    <source>
        <dbReference type="Proteomes" id="UP000603369"/>
    </source>
</evidence>
<dbReference type="InterPro" id="IPR038720">
    <property type="entry name" value="YprB_RNase_H-like_dom"/>
</dbReference>
<name>A0A8I1L9U1_9CORY</name>
<keyword evidence="3" id="KW-1185">Reference proteome</keyword>
<organism evidence="2 3">
    <name type="scientific">Corynebacterium tuberculostearicum</name>
    <dbReference type="NCBI Taxonomy" id="38304"/>
    <lineage>
        <taxon>Bacteria</taxon>
        <taxon>Bacillati</taxon>
        <taxon>Actinomycetota</taxon>
        <taxon>Actinomycetes</taxon>
        <taxon>Mycobacteriales</taxon>
        <taxon>Corynebacteriaceae</taxon>
        <taxon>Corynebacterium</taxon>
    </lineage>
</organism>
<sequence length="477" mass="53695">MEDVVVASDLVGCRYRLVQRRAHPEMPRTHASIARAERHAAAVEAVMEMFPRKGSGRFRRIDLEGDEWERSMRTLEALASGYTHITNAVFATEEWMVRVDLLLREGDKYTPIIVSNHRVARKNDTKTTPAVPTHRLGLSEPLEAPYKLRHHAVDGYRLAFAARALQDLGLDSGRGGAIGQDRTRAFFTETAKFDLERAWNQPLPTAPVRVKECASCRFWSLCEQELVAADDISLFLSGDRAKPYRERGITTVQALIDADLGEPSRLAAAWRAGEVLLRRGDVHAPRADVEVDVDMEAYLDQGAYLWGAWHDGNYVPFVTWEPLGGRAEAENFAAFWRWLMDVRAKAHAEGKTFAAYCYSAHGENHWMRMSAQRFREVDEQEVEEFISSPEWVDMFAHVKRSFAGPFGLGLKVVAPEAGFTWPEEDFDGEESVNARREALAGDLVARQRLLDYNSGDVQATRAVREWMDAGALGTTAL</sequence>
<evidence type="ECO:0000259" key="1">
    <source>
        <dbReference type="Pfam" id="PF13482"/>
    </source>
</evidence>
<dbReference type="RefSeq" id="WP_200436297.1">
    <property type="nucleotide sequence ID" value="NZ_JAEHFL010000021.1"/>
</dbReference>
<reference evidence="2 3" key="1">
    <citation type="submission" date="2020-12" db="EMBL/GenBank/DDBJ databases">
        <title>Draft genome sequence of the commensal strain Corynebacterium tuberculostearicum MFP09/CIP 102622 isolated from human skin.</title>
        <authorList>
            <person name="Boukerb A.M."/>
            <person name="Janvier X."/>
            <person name="Feuilloley M.G.J."/>
            <person name="Groboillot A."/>
        </authorList>
    </citation>
    <scope>NUCLEOTIDE SEQUENCE [LARGE SCALE GENOMIC DNA]</scope>
    <source>
        <strain evidence="2 3">CIP 102622</strain>
    </source>
</reference>
<dbReference type="AlphaFoldDB" id="A0A8I1L9U1"/>
<feature type="domain" description="YprB ribonuclease H-like" evidence="1">
    <location>
        <begin position="294"/>
        <end position="467"/>
    </location>
</feature>